<dbReference type="Proteomes" id="UP000297540">
    <property type="component" value="Unassembled WGS sequence"/>
</dbReference>
<gene>
    <name evidence="2" type="ORF">E2R66_15705</name>
</gene>
<dbReference type="EMBL" id="SOZE01000016">
    <property type="protein sequence ID" value="TFF36281.1"/>
    <property type="molecule type" value="Genomic_DNA"/>
</dbReference>
<evidence type="ECO:0000256" key="1">
    <source>
        <dbReference type="SAM" id="SignalP"/>
    </source>
</evidence>
<evidence type="ECO:0008006" key="4">
    <source>
        <dbReference type="Google" id="ProtNLM"/>
    </source>
</evidence>
<dbReference type="RefSeq" id="WP_133232408.1">
    <property type="nucleotide sequence ID" value="NZ_SOZE01000016.1"/>
</dbReference>
<accession>A0A4Y8SC92</accession>
<dbReference type="Gene3D" id="2.60.40.1930">
    <property type="match status" value="1"/>
</dbReference>
<dbReference type="AlphaFoldDB" id="A0A4Y8SC92"/>
<organism evidence="2 3">
    <name type="scientific">Mucilaginibacter psychrotolerans</name>
    <dbReference type="NCBI Taxonomy" id="1524096"/>
    <lineage>
        <taxon>Bacteria</taxon>
        <taxon>Pseudomonadati</taxon>
        <taxon>Bacteroidota</taxon>
        <taxon>Sphingobacteriia</taxon>
        <taxon>Sphingobacteriales</taxon>
        <taxon>Sphingobacteriaceae</taxon>
        <taxon>Mucilaginibacter</taxon>
    </lineage>
</organism>
<proteinExistence type="predicted"/>
<name>A0A4Y8SC92_9SPHI</name>
<keyword evidence="1" id="KW-0732">Signal</keyword>
<evidence type="ECO:0000313" key="2">
    <source>
        <dbReference type="EMBL" id="TFF36281.1"/>
    </source>
</evidence>
<feature type="signal peptide" evidence="1">
    <location>
        <begin position="1"/>
        <end position="32"/>
    </location>
</feature>
<sequence length="933" mass="102798">MLKTVNFLNTIKAAFWAVFCLCTIFGSTAVFAQSAKSTDTTGTLNQVEKLYLQLDRPHYTTFDTIWFKANLFNAATYTPSRLSSKIYIELINDSSKVVNRFTIPLVSGLGLGHIALNEAISDGLYTIRAYSNWMQNFGSEVFFSKQFYVGKPTTQGGWLVNEQHTITQTAKSNEVNLALQLSTLARAIIPYRDIEIKLTEGKKTLFKNNFLTSDGGKTTANFILPAKADTRKLELIITDKTTKNRYHFPFYPGGPMQSIDLQFMPEGGQLVAGLASRVAFKAIGEDGLAVDIKGTIVDSHGSEVSAFTSKHKGMGVFMLVPVANETYSAKYQVNGIAHTAMLPLVAPVGLTLRVDNLSIPDSILISVRATAGLAAQNKLYKLMVQSATETYAAVPFNLNKGYCNIHSPRDGLSSGIISFTILDDAGMPLCQRRVFIDNHDRLNLDVTSSQPIHQPKDSVSITLNSCDTQGAPIIGSFAVSVTDDAYINSKAGTDNIISHLLLTSELKGYVEDAAWYFTATDDGKAAAMDNLMLAQGWAAYDWVSMLPSTKPIKYSAEPDNNLTGNLRALFNKPAKDAKLNLFSVSKKHGLVLYDTVSNAQGEFTFRNLPVFDTITYTLRVNNKKDKASTADIHLNTFTSAKIEDSPIRPMPWFVHLTDSLMLGYFNRPQPERVPGIDMKEVKGKLLKEVQIKERKPNVSAGGMTGSLVKEITEVELVEAGKMSLYDLLSRKLKGFGLGFLYKVSLFGKPTMHDQPALVKGMDMIYDIIVDGIGSNVMTVGSPSTTDIPIGDPQSMIDLMRYLGADDVKDIKIADGMRTFITVTTRSGNSYFTRISPNVVTYRPIPYCLPRQFYRPRYTVNSTTPVEPRPTIHWEPNLITDKDGKATLSFYAADKPGTYTVTIEGTDMNGNFGYQTSKVVISKPARADKTNFGK</sequence>
<dbReference type="OrthoDB" id="609485at2"/>
<evidence type="ECO:0000313" key="3">
    <source>
        <dbReference type="Proteomes" id="UP000297540"/>
    </source>
</evidence>
<comment type="caution">
    <text evidence="2">The sequence shown here is derived from an EMBL/GenBank/DDBJ whole genome shotgun (WGS) entry which is preliminary data.</text>
</comment>
<reference evidence="2 3" key="1">
    <citation type="journal article" date="2017" name="Int. J. Syst. Evol. Microbiol.">
        <title>Mucilaginibacterpsychrotolerans sp. nov., isolated from peatlands.</title>
        <authorList>
            <person name="Deng Y."/>
            <person name="Shen L."/>
            <person name="Xu B."/>
            <person name="Liu Y."/>
            <person name="Gu Z."/>
            <person name="Liu H."/>
            <person name="Zhou Y."/>
        </authorList>
    </citation>
    <scope>NUCLEOTIDE SEQUENCE [LARGE SCALE GENOMIC DNA]</scope>
    <source>
        <strain evidence="2 3">NH7-4</strain>
    </source>
</reference>
<feature type="chain" id="PRO_5021436138" description="Carboxypeptidase regulatory-like domain-containing protein" evidence="1">
    <location>
        <begin position="33"/>
        <end position="933"/>
    </location>
</feature>
<protein>
    <recommendedName>
        <fullName evidence="4">Carboxypeptidase regulatory-like domain-containing protein</fullName>
    </recommendedName>
</protein>
<keyword evidence="3" id="KW-1185">Reference proteome</keyword>